<evidence type="ECO:0000313" key="6">
    <source>
        <dbReference type="EMBL" id="MFD0965709.1"/>
    </source>
</evidence>
<name>A0ABW3I6Z5_9PAST</name>
<dbReference type="Gene3D" id="3.40.50.1000">
    <property type="entry name" value="HAD superfamily/HAD-like"/>
    <property type="match status" value="1"/>
</dbReference>
<dbReference type="EMBL" id="JBHTJN010000004">
    <property type="protein sequence ID" value="MFD0965709.1"/>
    <property type="molecule type" value="Genomic_DNA"/>
</dbReference>
<dbReference type="Pfam" id="PF08282">
    <property type="entry name" value="Hydrolase_3"/>
    <property type="match status" value="1"/>
</dbReference>
<evidence type="ECO:0000256" key="3">
    <source>
        <dbReference type="ARBA" id="ARBA00022801"/>
    </source>
</evidence>
<dbReference type="PROSITE" id="PS01229">
    <property type="entry name" value="COF_2"/>
    <property type="match status" value="1"/>
</dbReference>
<keyword evidence="4" id="KW-0460">Magnesium</keyword>
<dbReference type="PANTHER" id="PTHR47267">
    <property type="match status" value="1"/>
</dbReference>
<organism evidence="6 7">
    <name type="scientific">Seminibacterium arietis</name>
    <dbReference type="NCBI Taxonomy" id="1173502"/>
    <lineage>
        <taxon>Bacteria</taxon>
        <taxon>Pseudomonadati</taxon>
        <taxon>Pseudomonadota</taxon>
        <taxon>Gammaproteobacteria</taxon>
        <taxon>Pasteurellales</taxon>
        <taxon>Pasteurellaceae</taxon>
        <taxon>Seminibacterium</taxon>
    </lineage>
</organism>
<dbReference type="InterPro" id="IPR036412">
    <property type="entry name" value="HAD-like_sf"/>
</dbReference>
<evidence type="ECO:0000256" key="4">
    <source>
        <dbReference type="ARBA" id="ARBA00022842"/>
    </source>
</evidence>
<dbReference type="SUPFAM" id="SSF56784">
    <property type="entry name" value="HAD-like"/>
    <property type="match status" value="1"/>
</dbReference>
<reference evidence="7" key="1">
    <citation type="journal article" date="2019" name="Int. J. Syst. Evol. Microbiol.">
        <title>The Global Catalogue of Microorganisms (GCM) 10K type strain sequencing project: providing services to taxonomists for standard genome sequencing and annotation.</title>
        <authorList>
            <consortium name="The Broad Institute Genomics Platform"/>
            <consortium name="The Broad Institute Genome Sequencing Center for Infectious Disease"/>
            <person name="Wu L."/>
            <person name="Ma J."/>
        </authorList>
    </citation>
    <scope>NUCLEOTIDE SEQUENCE [LARGE SCALE GENOMIC DNA]</scope>
    <source>
        <strain evidence="7">CCUG 61707</strain>
    </source>
</reference>
<dbReference type="Proteomes" id="UP001596996">
    <property type="component" value="Unassembled WGS sequence"/>
</dbReference>
<comment type="caution">
    <text evidence="6">The sequence shown here is derived from an EMBL/GenBank/DDBJ whole genome shotgun (WGS) entry which is preliminary data.</text>
</comment>
<dbReference type="RefSeq" id="WP_380818789.1">
    <property type="nucleotide sequence ID" value="NZ_JBHTJN010000004.1"/>
</dbReference>
<dbReference type="CDD" id="cd07516">
    <property type="entry name" value="HAD_Pase"/>
    <property type="match status" value="1"/>
</dbReference>
<evidence type="ECO:0000256" key="5">
    <source>
        <dbReference type="ARBA" id="ARBA00034778"/>
    </source>
</evidence>
<comment type="cofactor">
    <cofactor evidence="1">
        <name>Mg(2+)</name>
        <dbReference type="ChEBI" id="CHEBI:18420"/>
    </cofactor>
</comment>
<evidence type="ECO:0000256" key="2">
    <source>
        <dbReference type="ARBA" id="ARBA00022723"/>
    </source>
</evidence>
<dbReference type="PROSITE" id="PS01228">
    <property type="entry name" value="COF_1"/>
    <property type="match status" value="1"/>
</dbReference>
<dbReference type="GO" id="GO:0016787">
    <property type="term" value="F:hydrolase activity"/>
    <property type="evidence" value="ECO:0007669"/>
    <property type="project" value="UniProtKB-KW"/>
</dbReference>
<evidence type="ECO:0000256" key="1">
    <source>
        <dbReference type="ARBA" id="ARBA00001946"/>
    </source>
</evidence>
<protein>
    <submittedName>
        <fullName evidence="6">Cof-type HAD-IIB family hydrolase</fullName>
    </submittedName>
</protein>
<dbReference type="NCBIfam" id="TIGR01484">
    <property type="entry name" value="HAD-SF-IIB"/>
    <property type="match status" value="1"/>
</dbReference>
<comment type="similarity">
    <text evidence="5">Belongs to the HAD-like hydrolase superfamily. Cof family.</text>
</comment>
<dbReference type="NCBIfam" id="TIGR00099">
    <property type="entry name" value="Cof-subfamily"/>
    <property type="match status" value="1"/>
</dbReference>
<keyword evidence="2" id="KW-0479">Metal-binding</keyword>
<dbReference type="InterPro" id="IPR000150">
    <property type="entry name" value="Cof"/>
</dbReference>
<dbReference type="SFLD" id="SFLDS00003">
    <property type="entry name" value="Haloacid_Dehalogenase"/>
    <property type="match status" value="1"/>
</dbReference>
<accession>A0ABW3I6Z5</accession>
<gene>
    <name evidence="6" type="ORF">ACFQ02_02380</name>
</gene>
<dbReference type="InterPro" id="IPR023214">
    <property type="entry name" value="HAD_sf"/>
</dbReference>
<dbReference type="SFLD" id="SFLDG01140">
    <property type="entry name" value="C2.B:_Phosphomannomutase_and_P"/>
    <property type="match status" value="1"/>
</dbReference>
<sequence length="272" mass="30750">MFSLPFRAVISDLDGTLLNANHMIGQFTIETLEKLAKHNIDIILATGRNYIDVSSILTKINTNHAVMITSNGARVHNLQGERLLANNVPEQIALEIMQLPFDQENVCFNTYQDDGWFINKDVPQLSKFHQDSGFQYQVVDFKKHHASGVEKLFFIGRTPQDLLAIEHQLENQFHDQITLTYSLPNCLEIMNKNVSKATALLEVLAKRDYGVEQCIAFGDGMNDLEMLSIVKKGCIMHNADQRLKSHLPQLEQIGSNQHEAVASYLRAIFAIN</sequence>
<keyword evidence="7" id="KW-1185">Reference proteome</keyword>
<dbReference type="PANTHER" id="PTHR47267:SF4">
    <property type="entry name" value="PYRIDOXAL PHOSPHATE PHOSPHATASE YIGL"/>
    <property type="match status" value="1"/>
</dbReference>
<proteinExistence type="inferred from homology"/>
<dbReference type="InterPro" id="IPR006379">
    <property type="entry name" value="HAD-SF_hydro_IIB"/>
</dbReference>
<evidence type="ECO:0000313" key="7">
    <source>
        <dbReference type="Proteomes" id="UP001596996"/>
    </source>
</evidence>
<dbReference type="Gene3D" id="3.30.1240.10">
    <property type="match status" value="1"/>
</dbReference>
<keyword evidence="3 6" id="KW-0378">Hydrolase</keyword>